<dbReference type="SUPFAM" id="SSF48113">
    <property type="entry name" value="Heme-dependent peroxidases"/>
    <property type="match status" value="1"/>
</dbReference>
<evidence type="ECO:0000313" key="1">
    <source>
        <dbReference type="EMBL" id="RWS20560.1"/>
    </source>
</evidence>
<dbReference type="Proteomes" id="UP000288716">
    <property type="component" value="Unassembled WGS sequence"/>
</dbReference>
<dbReference type="EMBL" id="NCKV01016848">
    <property type="protein sequence ID" value="RWS20560.1"/>
    <property type="molecule type" value="Genomic_DNA"/>
</dbReference>
<dbReference type="VEuPathDB" id="VectorBase:LDEU011480"/>
<gene>
    <name evidence="1" type="ORF">B4U80_14256</name>
</gene>
<dbReference type="GO" id="GO:0006979">
    <property type="term" value="P:response to oxidative stress"/>
    <property type="evidence" value="ECO:0007669"/>
    <property type="project" value="InterPro"/>
</dbReference>
<organism evidence="1 2">
    <name type="scientific">Leptotrombidium deliense</name>
    <dbReference type="NCBI Taxonomy" id="299467"/>
    <lineage>
        <taxon>Eukaryota</taxon>
        <taxon>Metazoa</taxon>
        <taxon>Ecdysozoa</taxon>
        <taxon>Arthropoda</taxon>
        <taxon>Chelicerata</taxon>
        <taxon>Arachnida</taxon>
        <taxon>Acari</taxon>
        <taxon>Acariformes</taxon>
        <taxon>Trombidiformes</taxon>
        <taxon>Prostigmata</taxon>
        <taxon>Anystina</taxon>
        <taxon>Parasitengona</taxon>
        <taxon>Trombiculoidea</taxon>
        <taxon>Trombiculidae</taxon>
        <taxon>Leptotrombidium</taxon>
    </lineage>
</organism>
<dbReference type="PROSITE" id="PS50292">
    <property type="entry name" value="PEROXIDASE_3"/>
    <property type="match status" value="1"/>
</dbReference>
<accession>A0A443RZ71</accession>
<dbReference type="GO" id="GO:0004601">
    <property type="term" value="F:peroxidase activity"/>
    <property type="evidence" value="ECO:0007669"/>
    <property type="project" value="InterPro"/>
</dbReference>
<evidence type="ECO:0000313" key="2">
    <source>
        <dbReference type="Proteomes" id="UP000288716"/>
    </source>
</evidence>
<dbReference type="InterPro" id="IPR037120">
    <property type="entry name" value="Haem_peroxidase_sf_animal"/>
</dbReference>
<dbReference type="InterPro" id="IPR010255">
    <property type="entry name" value="Haem_peroxidase_sf"/>
</dbReference>
<dbReference type="Pfam" id="PF03098">
    <property type="entry name" value="An_peroxidase"/>
    <property type="match status" value="1"/>
</dbReference>
<reference evidence="1 2" key="1">
    <citation type="journal article" date="2018" name="Gigascience">
        <title>Genomes of trombidid mites reveal novel predicted allergens and laterally-transferred genes associated with secondary metabolism.</title>
        <authorList>
            <person name="Dong X."/>
            <person name="Chaisiri K."/>
            <person name="Xia D."/>
            <person name="Armstrong S.D."/>
            <person name="Fang Y."/>
            <person name="Donnelly M.J."/>
            <person name="Kadowaki T."/>
            <person name="McGarry J.W."/>
            <person name="Darby A.C."/>
            <person name="Makepeace B.L."/>
        </authorList>
    </citation>
    <scope>NUCLEOTIDE SEQUENCE [LARGE SCALE GENOMIC DNA]</scope>
    <source>
        <strain evidence="1">UoL-UT</strain>
    </source>
</reference>
<protein>
    <submittedName>
        <fullName evidence="1">Uncharacterized protein</fullName>
    </submittedName>
</protein>
<sequence length="73" mass="8466">MSSPRPKNSRTSFLDGSAIYGVSDEQNKAIRLGQNGILKSYFKKNKRSEFMIDDGINDMLPCVLWLYQRKFYP</sequence>
<dbReference type="Gene3D" id="1.10.640.10">
    <property type="entry name" value="Haem peroxidase domain superfamily, animal type"/>
    <property type="match status" value="1"/>
</dbReference>
<proteinExistence type="predicted"/>
<dbReference type="GO" id="GO:0020037">
    <property type="term" value="F:heme binding"/>
    <property type="evidence" value="ECO:0007669"/>
    <property type="project" value="InterPro"/>
</dbReference>
<dbReference type="AlphaFoldDB" id="A0A443RZ71"/>
<dbReference type="InterPro" id="IPR019791">
    <property type="entry name" value="Haem_peroxidase_animal"/>
</dbReference>
<comment type="caution">
    <text evidence="1">The sequence shown here is derived from an EMBL/GenBank/DDBJ whole genome shotgun (WGS) entry which is preliminary data.</text>
</comment>
<keyword evidence="2" id="KW-1185">Reference proteome</keyword>
<name>A0A443RZ71_9ACAR</name>